<evidence type="ECO:0000256" key="4">
    <source>
        <dbReference type="ARBA" id="ARBA00022917"/>
    </source>
</evidence>
<keyword evidence="8" id="KW-1185">Reference proteome</keyword>
<dbReference type="InterPro" id="IPR006195">
    <property type="entry name" value="aa-tRNA-synth_II"/>
</dbReference>
<keyword evidence="3" id="KW-0067">ATP-binding</keyword>
<evidence type="ECO:0000256" key="2">
    <source>
        <dbReference type="ARBA" id="ARBA00022741"/>
    </source>
</evidence>
<feature type="domain" description="Aminoacyl-transfer RNA synthetases class-II family profile" evidence="6">
    <location>
        <begin position="78"/>
        <end position="393"/>
    </location>
</feature>
<dbReference type="PANTHER" id="PTHR22594">
    <property type="entry name" value="ASPARTYL/LYSYL-TRNA SYNTHETASE"/>
    <property type="match status" value="1"/>
</dbReference>
<sequence length="402" mass="45415">MEVLGIQSNLVPTPHHQALGHLYLTSKKSKVDVKTTKFFQDEKNPRTTEEKRLVPKLWKDPQTYTVQALHSPWHRTMLRIQSALFHTSIDFFRHKMNYEYLVVPLTTGSISSPMGLGSDSQPVSIQLNNKPTYLADSQQFLLEYALRLQEVPRGVYYAGTSCRGEDHDPTHLNQFCHVECELLGGLEAGMDVANQYIINLTQSLLASHGPEIALYAGTTSHMQHLLKLYSANNNYFPTITLSEVLALPELTNEMWEFVVPGDPAYGRLLTRKGEQMLIAKFGGACWLTEMDHLSVPFYQAYIPGNPTQQVAKAQCADFLLGMGEVLGCGNRHVSVDQAMRGLGEHGVNPEDYKWYLDMRKEKELETTGWGIGTERYLCWVLGHDDVRDVQIFPRLKGLECAP</sequence>
<organism evidence="7 8">
    <name type="scientific">Penicillium thymicola</name>
    <dbReference type="NCBI Taxonomy" id="293382"/>
    <lineage>
        <taxon>Eukaryota</taxon>
        <taxon>Fungi</taxon>
        <taxon>Dikarya</taxon>
        <taxon>Ascomycota</taxon>
        <taxon>Pezizomycotina</taxon>
        <taxon>Eurotiomycetes</taxon>
        <taxon>Eurotiomycetidae</taxon>
        <taxon>Eurotiales</taxon>
        <taxon>Aspergillaceae</taxon>
        <taxon>Penicillium</taxon>
    </lineage>
</organism>
<proteinExistence type="predicted"/>
<reference evidence="7" key="1">
    <citation type="submission" date="2015-06" db="EMBL/GenBank/DDBJ databases">
        <authorList>
            <person name="Nguyen H."/>
        </authorList>
    </citation>
    <scope>NUCLEOTIDE SEQUENCE</scope>
    <source>
        <strain evidence="7">DAOM 180753</strain>
    </source>
</reference>
<comment type="caution">
    <text evidence="7">The sequence shown here is derived from an EMBL/GenBank/DDBJ whole genome shotgun (WGS) entry which is preliminary data.</text>
</comment>
<evidence type="ECO:0000313" key="8">
    <source>
        <dbReference type="Proteomes" id="UP001227192"/>
    </source>
</evidence>
<evidence type="ECO:0000256" key="5">
    <source>
        <dbReference type="ARBA" id="ARBA00023146"/>
    </source>
</evidence>
<evidence type="ECO:0000259" key="6">
    <source>
        <dbReference type="PROSITE" id="PS50862"/>
    </source>
</evidence>
<dbReference type="InterPro" id="IPR045864">
    <property type="entry name" value="aa-tRNA-synth_II/BPL/LPL"/>
</dbReference>
<dbReference type="AlphaFoldDB" id="A0AAI9X3N7"/>
<dbReference type="SUPFAM" id="SSF55681">
    <property type="entry name" value="Class II aaRS and biotin synthetases"/>
    <property type="match status" value="1"/>
</dbReference>
<dbReference type="GO" id="GO:0006421">
    <property type="term" value="P:asparaginyl-tRNA aminoacylation"/>
    <property type="evidence" value="ECO:0007669"/>
    <property type="project" value="TreeGrafter"/>
</dbReference>
<keyword evidence="4" id="KW-0648">Protein biosynthesis</keyword>
<dbReference type="EMBL" id="LACB01000522">
    <property type="protein sequence ID" value="KAJ9482700.1"/>
    <property type="molecule type" value="Genomic_DNA"/>
</dbReference>
<evidence type="ECO:0000256" key="3">
    <source>
        <dbReference type="ARBA" id="ARBA00022840"/>
    </source>
</evidence>
<dbReference type="PROSITE" id="PS50862">
    <property type="entry name" value="AA_TRNA_LIGASE_II"/>
    <property type="match status" value="1"/>
</dbReference>
<keyword evidence="5" id="KW-0030">Aminoacyl-tRNA synthetase</keyword>
<accession>A0AAI9X3N7</accession>
<keyword evidence="2" id="KW-0547">Nucleotide-binding</keyword>
<dbReference type="Proteomes" id="UP001227192">
    <property type="component" value="Unassembled WGS sequence"/>
</dbReference>
<dbReference type="Gene3D" id="3.30.930.10">
    <property type="entry name" value="Bira Bifunctional Protein, Domain 2"/>
    <property type="match status" value="1"/>
</dbReference>
<dbReference type="Pfam" id="PF00152">
    <property type="entry name" value="tRNA-synt_2"/>
    <property type="match status" value="1"/>
</dbReference>
<protein>
    <recommendedName>
        <fullName evidence="6">Aminoacyl-transfer RNA synthetases class-II family profile domain-containing protein</fullName>
    </recommendedName>
</protein>
<dbReference type="InterPro" id="IPR004364">
    <property type="entry name" value="Aa-tRNA-synt_II"/>
</dbReference>
<keyword evidence="1" id="KW-0436">Ligase</keyword>
<dbReference type="GO" id="GO:0005524">
    <property type="term" value="F:ATP binding"/>
    <property type="evidence" value="ECO:0007669"/>
    <property type="project" value="UniProtKB-KW"/>
</dbReference>
<gene>
    <name evidence="7" type="ORF">VN97_g10723</name>
</gene>
<reference evidence="7" key="2">
    <citation type="journal article" date="2016" name="Fungal Biol.">
        <title>Ochratoxin A production by Penicillium thymicola.</title>
        <authorList>
            <person name="Nguyen H.D.T."/>
            <person name="McMullin D.R."/>
            <person name="Ponomareva E."/>
            <person name="Riley R."/>
            <person name="Pomraning K.R."/>
            <person name="Baker S.E."/>
            <person name="Seifert K.A."/>
        </authorList>
    </citation>
    <scope>NUCLEOTIDE SEQUENCE</scope>
    <source>
        <strain evidence="7">DAOM 180753</strain>
    </source>
</reference>
<evidence type="ECO:0000313" key="7">
    <source>
        <dbReference type="EMBL" id="KAJ9482700.1"/>
    </source>
</evidence>
<name>A0AAI9X3N7_PENTH</name>
<dbReference type="PANTHER" id="PTHR22594:SF34">
    <property type="entry name" value="ASPARAGINE--TRNA LIGASE, MITOCHONDRIAL-RELATED"/>
    <property type="match status" value="1"/>
</dbReference>
<evidence type="ECO:0000256" key="1">
    <source>
        <dbReference type="ARBA" id="ARBA00022598"/>
    </source>
</evidence>
<dbReference type="GO" id="GO:0004812">
    <property type="term" value="F:aminoacyl-tRNA ligase activity"/>
    <property type="evidence" value="ECO:0007669"/>
    <property type="project" value="UniProtKB-KW"/>
</dbReference>